<feature type="compositionally biased region" description="Low complexity" evidence="1">
    <location>
        <begin position="184"/>
        <end position="196"/>
    </location>
</feature>
<protein>
    <submittedName>
        <fullName evidence="2">Uncharacterized protein</fullName>
    </submittedName>
</protein>
<dbReference type="Proteomes" id="UP000792457">
    <property type="component" value="Unassembled WGS sequence"/>
</dbReference>
<evidence type="ECO:0000256" key="1">
    <source>
        <dbReference type="SAM" id="MobiDB-lite"/>
    </source>
</evidence>
<feature type="compositionally biased region" description="Basic and acidic residues" evidence="1">
    <location>
        <begin position="156"/>
        <end position="180"/>
    </location>
</feature>
<feature type="region of interest" description="Disordered" evidence="1">
    <location>
        <begin position="1"/>
        <end position="33"/>
    </location>
</feature>
<proteinExistence type="predicted"/>
<reference evidence="2" key="2">
    <citation type="submission" date="2017-10" db="EMBL/GenBank/DDBJ databases">
        <title>Ladona fulva Genome sequencing and assembly.</title>
        <authorList>
            <person name="Murali S."/>
            <person name="Richards S."/>
            <person name="Bandaranaike D."/>
            <person name="Bellair M."/>
            <person name="Blankenburg K."/>
            <person name="Chao H."/>
            <person name="Dinh H."/>
            <person name="Doddapaneni H."/>
            <person name="Dugan-Rocha S."/>
            <person name="Elkadiri S."/>
            <person name="Gnanaolivu R."/>
            <person name="Hernandez B."/>
            <person name="Skinner E."/>
            <person name="Javaid M."/>
            <person name="Lee S."/>
            <person name="Li M."/>
            <person name="Ming W."/>
            <person name="Munidasa M."/>
            <person name="Muniz J."/>
            <person name="Nguyen L."/>
            <person name="Hughes D."/>
            <person name="Osuji N."/>
            <person name="Pu L.-L."/>
            <person name="Puazo M."/>
            <person name="Qu C."/>
            <person name="Quiroz J."/>
            <person name="Raj R."/>
            <person name="Weissenberger G."/>
            <person name="Xin Y."/>
            <person name="Zou X."/>
            <person name="Han Y."/>
            <person name="Worley K."/>
            <person name="Muzny D."/>
            <person name="Gibbs R."/>
        </authorList>
    </citation>
    <scope>NUCLEOTIDE SEQUENCE</scope>
    <source>
        <strain evidence="2">Sampled in the wild</strain>
    </source>
</reference>
<name>A0A8K0P3Y6_LADFU</name>
<reference evidence="2" key="1">
    <citation type="submission" date="2013-04" db="EMBL/GenBank/DDBJ databases">
        <authorList>
            <person name="Qu J."/>
            <person name="Murali S.C."/>
            <person name="Bandaranaike D."/>
            <person name="Bellair M."/>
            <person name="Blankenburg K."/>
            <person name="Chao H."/>
            <person name="Dinh H."/>
            <person name="Doddapaneni H."/>
            <person name="Downs B."/>
            <person name="Dugan-Rocha S."/>
            <person name="Elkadiri S."/>
            <person name="Gnanaolivu R.D."/>
            <person name="Hernandez B."/>
            <person name="Javaid M."/>
            <person name="Jayaseelan J.C."/>
            <person name="Lee S."/>
            <person name="Li M."/>
            <person name="Ming W."/>
            <person name="Munidasa M."/>
            <person name="Muniz J."/>
            <person name="Nguyen L."/>
            <person name="Ongeri F."/>
            <person name="Osuji N."/>
            <person name="Pu L.-L."/>
            <person name="Puazo M."/>
            <person name="Qu C."/>
            <person name="Quiroz J."/>
            <person name="Raj R."/>
            <person name="Weissenberger G."/>
            <person name="Xin Y."/>
            <person name="Zou X."/>
            <person name="Han Y."/>
            <person name="Richards S."/>
            <person name="Worley K."/>
            <person name="Muzny D."/>
            <person name="Gibbs R."/>
        </authorList>
    </citation>
    <scope>NUCLEOTIDE SEQUENCE</scope>
    <source>
        <strain evidence="2">Sampled in the wild</strain>
    </source>
</reference>
<gene>
    <name evidence="2" type="ORF">J437_LFUL007648</name>
</gene>
<sequence>MVSLRMEPQEVIEERTEEVAEEDRNAENDESNLGACCDEDLAEADQSLDSSEIIISDVRGPHKRFSISKETKGELKESEAGTSSYSCDDAFVIIVGTEGEAVGKRIAAESADELVLHGSEEFVECNGNDNDNTCCNADELGAEALIEDGECSFSRVENESVEKTEMAGWDDQKSVQEHGTNEVSSTSPTPKKSCSSNAMPKASSSKTAQVQWAGSDDDTDVVIGDEAGVIESTKELGSVIGYHVIPVEASDTGEDVFTSNFRVCEE</sequence>
<comment type="caution">
    <text evidence="2">The sequence shown here is derived from an EMBL/GenBank/DDBJ whole genome shotgun (WGS) entry which is preliminary data.</text>
</comment>
<organism evidence="2 3">
    <name type="scientific">Ladona fulva</name>
    <name type="common">Scarce chaser dragonfly</name>
    <name type="synonym">Libellula fulva</name>
    <dbReference type="NCBI Taxonomy" id="123851"/>
    <lineage>
        <taxon>Eukaryota</taxon>
        <taxon>Metazoa</taxon>
        <taxon>Ecdysozoa</taxon>
        <taxon>Arthropoda</taxon>
        <taxon>Hexapoda</taxon>
        <taxon>Insecta</taxon>
        <taxon>Pterygota</taxon>
        <taxon>Palaeoptera</taxon>
        <taxon>Odonata</taxon>
        <taxon>Epiprocta</taxon>
        <taxon>Anisoptera</taxon>
        <taxon>Libelluloidea</taxon>
        <taxon>Libellulidae</taxon>
        <taxon>Ladona</taxon>
    </lineage>
</organism>
<keyword evidence="3" id="KW-1185">Reference proteome</keyword>
<evidence type="ECO:0000313" key="3">
    <source>
        <dbReference type="Proteomes" id="UP000792457"/>
    </source>
</evidence>
<evidence type="ECO:0000313" key="2">
    <source>
        <dbReference type="EMBL" id="KAG8230104.1"/>
    </source>
</evidence>
<feature type="compositionally biased region" description="Polar residues" evidence="1">
    <location>
        <begin position="202"/>
        <end position="212"/>
    </location>
</feature>
<feature type="compositionally biased region" description="Basic and acidic residues" evidence="1">
    <location>
        <begin position="12"/>
        <end position="27"/>
    </location>
</feature>
<dbReference type="AlphaFoldDB" id="A0A8K0P3Y6"/>
<feature type="region of interest" description="Disordered" evidence="1">
    <location>
        <begin position="156"/>
        <end position="220"/>
    </location>
</feature>
<accession>A0A8K0P3Y6</accession>
<dbReference type="EMBL" id="KZ308465">
    <property type="protein sequence ID" value="KAG8230104.1"/>
    <property type="molecule type" value="Genomic_DNA"/>
</dbReference>